<name>A0ABQ9HBL6_9NEOP</name>
<evidence type="ECO:0000259" key="2">
    <source>
        <dbReference type="Pfam" id="PF00135"/>
    </source>
</evidence>
<dbReference type="Gene3D" id="3.40.50.1820">
    <property type="entry name" value="alpha/beta hydrolase"/>
    <property type="match status" value="1"/>
</dbReference>
<dbReference type="Proteomes" id="UP001159363">
    <property type="component" value="Chromosome 5"/>
</dbReference>
<dbReference type="PROSITE" id="PS00941">
    <property type="entry name" value="CARBOXYLESTERASE_B_2"/>
    <property type="match status" value="1"/>
</dbReference>
<accession>A0ABQ9HBL6</accession>
<dbReference type="Pfam" id="PF00135">
    <property type="entry name" value="COesterase"/>
    <property type="match status" value="1"/>
</dbReference>
<organism evidence="3 4">
    <name type="scientific">Dryococelus australis</name>
    <dbReference type="NCBI Taxonomy" id="614101"/>
    <lineage>
        <taxon>Eukaryota</taxon>
        <taxon>Metazoa</taxon>
        <taxon>Ecdysozoa</taxon>
        <taxon>Arthropoda</taxon>
        <taxon>Hexapoda</taxon>
        <taxon>Insecta</taxon>
        <taxon>Pterygota</taxon>
        <taxon>Neoptera</taxon>
        <taxon>Polyneoptera</taxon>
        <taxon>Phasmatodea</taxon>
        <taxon>Verophasmatodea</taxon>
        <taxon>Anareolatae</taxon>
        <taxon>Phasmatidae</taxon>
        <taxon>Eurycanthinae</taxon>
        <taxon>Dryococelus</taxon>
    </lineage>
</organism>
<dbReference type="InterPro" id="IPR029058">
    <property type="entry name" value="AB_hydrolase_fold"/>
</dbReference>
<dbReference type="EMBL" id="JARBHB010000006">
    <property type="protein sequence ID" value="KAJ8881674.1"/>
    <property type="molecule type" value="Genomic_DNA"/>
</dbReference>
<feature type="domain" description="Carboxylesterase type B" evidence="2">
    <location>
        <begin position="34"/>
        <end position="170"/>
    </location>
</feature>
<reference evidence="3 4" key="1">
    <citation type="submission" date="2023-02" db="EMBL/GenBank/DDBJ databases">
        <title>LHISI_Scaffold_Assembly.</title>
        <authorList>
            <person name="Stuart O.P."/>
            <person name="Cleave R."/>
            <person name="Magrath M.J.L."/>
            <person name="Mikheyev A.S."/>
        </authorList>
    </citation>
    <scope>NUCLEOTIDE SEQUENCE [LARGE SCALE GENOMIC DNA]</scope>
    <source>
        <strain evidence="3">Daus_M_001</strain>
        <tissue evidence="3">Leg muscle</tissue>
    </source>
</reference>
<dbReference type="InterPro" id="IPR002018">
    <property type="entry name" value="CarbesteraseB"/>
</dbReference>
<gene>
    <name evidence="3" type="ORF">PR048_018160</name>
</gene>
<comment type="caution">
    <text evidence="3">The sequence shown here is derived from an EMBL/GenBank/DDBJ whole genome shotgun (WGS) entry which is preliminary data.</text>
</comment>
<dbReference type="PANTHER" id="PTHR11559">
    <property type="entry name" value="CARBOXYLESTERASE"/>
    <property type="match status" value="1"/>
</dbReference>
<keyword evidence="1" id="KW-0325">Glycoprotein</keyword>
<evidence type="ECO:0000256" key="1">
    <source>
        <dbReference type="ARBA" id="ARBA00023180"/>
    </source>
</evidence>
<proteinExistence type="predicted"/>
<keyword evidence="4" id="KW-1185">Reference proteome</keyword>
<protein>
    <recommendedName>
        <fullName evidence="2">Carboxylesterase type B domain-containing protein</fullName>
    </recommendedName>
</protein>
<dbReference type="InterPro" id="IPR019819">
    <property type="entry name" value="Carboxylesterase_B_CS"/>
</dbReference>
<evidence type="ECO:0000313" key="4">
    <source>
        <dbReference type="Proteomes" id="UP001159363"/>
    </source>
</evidence>
<dbReference type="SUPFAM" id="SSF53474">
    <property type="entry name" value="alpha/beta-Hydrolases"/>
    <property type="match status" value="1"/>
</dbReference>
<dbReference type="InterPro" id="IPR050309">
    <property type="entry name" value="Type-B_Carboxylest/Lipase"/>
</dbReference>
<sequence>MAVILQTAHLQPSFADNIRGRLYGIFVPQGYDASPTVKISQGTLRGTSDSTADGTKYYKFLGIPYAKSPVGNLRFSDPKDPEPWSGARDATKFGSICHQVKGGSEDCLFVNVFTPQLPAAGRSEAAALLPVMVYIHGGAFVTGSGDISPGQLLNHGVVVASINYRLNVFGESSRRYSDFPNSSYLANK</sequence>
<evidence type="ECO:0000313" key="3">
    <source>
        <dbReference type="EMBL" id="KAJ8881674.1"/>
    </source>
</evidence>